<keyword evidence="2 5" id="KW-0812">Transmembrane</keyword>
<evidence type="ECO:0000313" key="8">
    <source>
        <dbReference type="EMBL" id="CAB4698061.1"/>
    </source>
</evidence>
<dbReference type="EMBL" id="CAFAAR010000030">
    <property type="protein sequence ID" value="CAB4800937.1"/>
    <property type="molecule type" value="Genomic_DNA"/>
</dbReference>
<dbReference type="EMBL" id="CAFBMI010000048">
    <property type="protein sequence ID" value="CAB4900828.1"/>
    <property type="molecule type" value="Genomic_DNA"/>
</dbReference>
<feature type="transmembrane region" description="Helical" evidence="5">
    <location>
        <begin position="97"/>
        <end position="121"/>
    </location>
</feature>
<evidence type="ECO:0000313" key="15">
    <source>
        <dbReference type="EMBL" id="CAB5073897.1"/>
    </source>
</evidence>
<accession>A0A6J6W483</accession>
<dbReference type="GO" id="GO:0016020">
    <property type="term" value="C:membrane"/>
    <property type="evidence" value="ECO:0007669"/>
    <property type="project" value="UniProtKB-SubCell"/>
</dbReference>
<organism evidence="9">
    <name type="scientific">freshwater metagenome</name>
    <dbReference type="NCBI Taxonomy" id="449393"/>
    <lineage>
        <taxon>unclassified sequences</taxon>
        <taxon>metagenomes</taxon>
        <taxon>ecological metagenomes</taxon>
    </lineage>
</organism>
<reference evidence="9" key="1">
    <citation type="submission" date="2020-05" db="EMBL/GenBank/DDBJ databases">
        <authorList>
            <person name="Chiriac C."/>
            <person name="Salcher M."/>
            <person name="Ghai R."/>
            <person name="Kavagutti S V."/>
        </authorList>
    </citation>
    <scope>NUCLEOTIDE SEQUENCE</scope>
</reference>
<protein>
    <submittedName>
        <fullName evidence="9">Unannotated protein</fullName>
    </submittedName>
</protein>
<comment type="subcellular location">
    <subcellularLocation>
        <location evidence="1">Membrane</location>
        <topology evidence="1">Multi-pass membrane protein</topology>
    </subcellularLocation>
</comment>
<dbReference type="Pfam" id="PF02674">
    <property type="entry name" value="Colicin_V"/>
    <property type="match status" value="1"/>
</dbReference>
<dbReference type="EMBL" id="CAFBPG010000052">
    <property type="protein sequence ID" value="CAB5012031.1"/>
    <property type="molecule type" value="Genomic_DNA"/>
</dbReference>
<dbReference type="EMBL" id="CAFBQZ010000061">
    <property type="protein sequence ID" value="CAB5073897.1"/>
    <property type="molecule type" value="Genomic_DNA"/>
</dbReference>
<evidence type="ECO:0000256" key="5">
    <source>
        <dbReference type="SAM" id="Phobius"/>
    </source>
</evidence>
<evidence type="ECO:0000313" key="14">
    <source>
        <dbReference type="EMBL" id="CAB5012031.1"/>
    </source>
</evidence>
<dbReference type="EMBL" id="CAEZUA010000074">
    <property type="protein sequence ID" value="CAB4594089.1"/>
    <property type="molecule type" value="Genomic_DNA"/>
</dbReference>
<feature type="transmembrane region" description="Helical" evidence="5">
    <location>
        <begin position="6"/>
        <end position="23"/>
    </location>
</feature>
<proteinExistence type="predicted"/>
<gene>
    <name evidence="6" type="ORF">UFOPK1773_01000</name>
    <name evidence="7" type="ORF">UFOPK2288_00655</name>
    <name evidence="8" type="ORF">UFOPK2589_00675</name>
    <name evidence="9" type="ORF">UFOPK2931_00561</name>
    <name evidence="10" type="ORF">UFOPK3056_00498</name>
    <name evidence="11" type="ORF">UFOPK3287_00806</name>
    <name evidence="12" type="ORF">UFOPK3558_00674</name>
    <name evidence="13" type="ORF">UFOPK3916_00428</name>
    <name evidence="14" type="ORF">UFOPK4074_00691</name>
    <name evidence="15" type="ORF">UFOPK4372_00792</name>
</gene>
<keyword evidence="3 5" id="KW-1133">Transmembrane helix</keyword>
<evidence type="ECO:0000313" key="9">
    <source>
        <dbReference type="EMBL" id="CAB4777913.1"/>
    </source>
</evidence>
<dbReference type="InterPro" id="IPR003825">
    <property type="entry name" value="Colicin-V_CvpA"/>
</dbReference>
<evidence type="ECO:0000313" key="13">
    <source>
        <dbReference type="EMBL" id="CAB4971323.1"/>
    </source>
</evidence>
<evidence type="ECO:0000256" key="4">
    <source>
        <dbReference type="ARBA" id="ARBA00023136"/>
    </source>
</evidence>
<keyword evidence="4 5" id="KW-0472">Membrane</keyword>
<sequence>MVIDAVLLISFCLAIFFGYRRGFLQTIFSTVGYIGGGVLGLIFALEYSPHIHNTVYRFLAILLSIFVVAEIGRRVLGAVAKFFRTKLLWAPFRFVDSLAGVALELIRVGLLAFVLVSLILWSPWTSARDQVAHSRIYPKISAHVPNLLSQLRVEIEKKLTINLPK</sequence>
<evidence type="ECO:0000313" key="12">
    <source>
        <dbReference type="EMBL" id="CAB4900828.1"/>
    </source>
</evidence>
<evidence type="ECO:0000256" key="1">
    <source>
        <dbReference type="ARBA" id="ARBA00004141"/>
    </source>
</evidence>
<evidence type="ECO:0000313" key="7">
    <source>
        <dbReference type="EMBL" id="CAB4664030.1"/>
    </source>
</evidence>
<evidence type="ECO:0000256" key="3">
    <source>
        <dbReference type="ARBA" id="ARBA00022989"/>
    </source>
</evidence>
<dbReference type="EMBL" id="CAEZZZ010000023">
    <property type="protein sequence ID" value="CAB4777913.1"/>
    <property type="molecule type" value="Genomic_DNA"/>
</dbReference>
<evidence type="ECO:0000256" key="2">
    <source>
        <dbReference type="ARBA" id="ARBA00022692"/>
    </source>
</evidence>
<dbReference type="EMBL" id="CAFBJH010000047">
    <property type="protein sequence ID" value="CAB4850519.1"/>
    <property type="molecule type" value="Genomic_DNA"/>
</dbReference>
<dbReference type="AlphaFoldDB" id="A0A6J6W483"/>
<dbReference type="EMBL" id="CAEZXT010000033">
    <property type="protein sequence ID" value="CAB4698061.1"/>
    <property type="molecule type" value="Genomic_DNA"/>
</dbReference>
<evidence type="ECO:0000313" key="11">
    <source>
        <dbReference type="EMBL" id="CAB4850519.1"/>
    </source>
</evidence>
<evidence type="ECO:0000313" key="10">
    <source>
        <dbReference type="EMBL" id="CAB4800937.1"/>
    </source>
</evidence>
<dbReference type="GO" id="GO:0009403">
    <property type="term" value="P:toxin biosynthetic process"/>
    <property type="evidence" value="ECO:0007669"/>
    <property type="project" value="InterPro"/>
</dbReference>
<evidence type="ECO:0000313" key="6">
    <source>
        <dbReference type="EMBL" id="CAB4594089.1"/>
    </source>
</evidence>
<name>A0A6J6W483_9ZZZZ</name>
<feature type="transmembrane region" description="Helical" evidence="5">
    <location>
        <begin position="30"/>
        <end position="49"/>
    </location>
</feature>
<dbReference type="EMBL" id="CAEZWS010000026">
    <property type="protein sequence ID" value="CAB4664030.1"/>
    <property type="molecule type" value="Genomic_DNA"/>
</dbReference>
<dbReference type="EMBL" id="CAFBOE010000022">
    <property type="protein sequence ID" value="CAB4971323.1"/>
    <property type="molecule type" value="Genomic_DNA"/>
</dbReference>
<feature type="transmembrane region" description="Helical" evidence="5">
    <location>
        <begin position="55"/>
        <end position="76"/>
    </location>
</feature>